<reference evidence="2" key="1">
    <citation type="submission" date="2015-02" db="EMBL/GenBank/DDBJ databases">
        <authorList>
            <person name="Chooi Y.-H."/>
        </authorList>
    </citation>
    <scope>NUCLEOTIDE SEQUENCE [LARGE SCALE GENOMIC DNA]</scope>
    <source>
        <strain evidence="2">strain Y</strain>
    </source>
</reference>
<proteinExistence type="predicted"/>
<accession>A0A0D6JHS2</accession>
<sequence>MWVAARRYAGGDIHHYWQQRRKAGIKLLPLLRHHALQLKGVLEEVREARLLSSVEDKLDELDSWIDDFERIETTLEDITVRRGALGRPQDKDLVFIIADIWREVTGEPPPIDRSGRFHRFLRVFLVVLPSDAEPRHLPDETIKDWLTQYRRSRQAGGI</sequence>
<dbReference type="KEGG" id="fiy:BN1229_v1_2638"/>
<name>A0A0D6JHS2_9HYPH</name>
<dbReference type="KEGG" id="fil:BN1229_v1_3283"/>
<protein>
    <submittedName>
        <fullName evidence="1">Uncharacterized protein</fullName>
    </submittedName>
</protein>
<evidence type="ECO:0000313" key="2">
    <source>
        <dbReference type="Proteomes" id="UP000033187"/>
    </source>
</evidence>
<dbReference type="Proteomes" id="UP000033187">
    <property type="component" value="Chromosome 1"/>
</dbReference>
<evidence type="ECO:0000313" key="1">
    <source>
        <dbReference type="EMBL" id="CPR20508.1"/>
    </source>
</evidence>
<dbReference type="EMBL" id="LN829119">
    <property type="protein sequence ID" value="CPR20508.1"/>
    <property type="molecule type" value="Genomic_DNA"/>
</dbReference>
<organism evidence="1 2">
    <name type="scientific">Candidatus Filomicrobium marinum</name>
    <dbReference type="NCBI Taxonomy" id="1608628"/>
    <lineage>
        <taxon>Bacteria</taxon>
        <taxon>Pseudomonadati</taxon>
        <taxon>Pseudomonadota</taxon>
        <taxon>Alphaproteobacteria</taxon>
        <taxon>Hyphomicrobiales</taxon>
        <taxon>Hyphomicrobiaceae</taxon>
        <taxon>Filomicrobium</taxon>
    </lineage>
</organism>
<gene>
    <name evidence="1" type="ORF">YBN1229_v1_2638</name>
</gene>
<dbReference type="AlphaFoldDB" id="A0A0D6JHS2"/>
<keyword evidence="2" id="KW-1185">Reference proteome</keyword>